<keyword evidence="1" id="KW-0223">Dioxygenase</keyword>
<evidence type="ECO:0000313" key="1">
    <source>
        <dbReference type="EMBL" id="SDI46026.1"/>
    </source>
</evidence>
<dbReference type="OrthoDB" id="9796766at2"/>
<dbReference type="RefSeq" id="WP_090265958.1">
    <property type="nucleotide sequence ID" value="NZ_FNDS01000009.1"/>
</dbReference>
<dbReference type="Gene3D" id="2.60.120.620">
    <property type="entry name" value="q2cbj1_9rhob like domain"/>
    <property type="match status" value="1"/>
</dbReference>
<dbReference type="Pfam" id="PF05721">
    <property type="entry name" value="PhyH"/>
    <property type="match status" value="1"/>
</dbReference>
<name>A0A1G8KRM2_9PSED</name>
<dbReference type="GO" id="GO:0016706">
    <property type="term" value="F:2-oxoglutarate-dependent dioxygenase activity"/>
    <property type="evidence" value="ECO:0007669"/>
    <property type="project" value="UniProtKB-ARBA"/>
</dbReference>
<dbReference type="Proteomes" id="UP000199636">
    <property type="component" value="Unassembled WGS sequence"/>
</dbReference>
<keyword evidence="1" id="KW-0560">Oxidoreductase</keyword>
<keyword evidence="2" id="KW-1185">Reference proteome</keyword>
<gene>
    <name evidence="1" type="ORF">SAMN05216272_109209</name>
</gene>
<proteinExistence type="predicted"/>
<reference evidence="2" key="1">
    <citation type="submission" date="2016-10" db="EMBL/GenBank/DDBJ databases">
        <authorList>
            <person name="Varghese N."/>
            <person name="Submissions S."/>
        </authorList>
    </citation>
    <scope>NUCLEOTIDE SEQUENCE [LARGE SCALE GENOMIC DNA]</scope>
    <source>
        <strain evidence="2">CCM 7469</strain>
    </source>
</reference>
<dbReference type="STRING" id="428992.SAMN05216272_109209"/>
<dbReference type="AlphaFoldDB" id="A0A1G8KRM2"/>
<protein>
    <submittedName>
        <fullName evidence="1">Ectoine hydroxylase-related dioxygenase, phytanoyl-CoA dioxygenase (PhyH) family</fullName>
    </submittedName>
</protein>
<organism evidence="1 2">
    <name type="scientific">Pseudomonas panipatensis</name>
    <dbReference type="NCBI Taxonomy" id="428992"/>
    <lineage>
        <taxon>Bacteria</taxon>
        <taxon>Pseudomonadati</taxon>
        <taxon>Pseudomonadota</taxon>
        <taxon>Gammaproteobacteria</taxon>
        <taxon>Pseudomonadales</taxon>
        <taxon>Pseudomonadaceae</taxon>
        <taxon>Pseudomonas</taxon>
    </lineage>
</organism>
<sequence length="286" mass="30815">MDHPVGTTVVERLQTVPCDTSLDDVIDIVQQDGAVVLDRVLSEVQVAAINAEIDAAMTADQGPGEGACDIGCRDGRTANLVSLSKTFRDAFLDGDTMHGLVLGLFDAGCEGMWLSRSEAFDSRPGDEALPLGRSLYHYPVFLPCGPSGPEVTCSMYVALSDSSPISGAVRVIPGSHEWDFCEPYEQGMTIPVPMTAGSVLFCSGKLVHGVGANYTRNFRQRLAVALFNIAPLVPLDAHPFRVPAEVARDMSVRVRQMTGFHSFRHRGLQGGRLWQLGELPGELAND</sequence>
<dbReference type="EMBL" id="FNDS01000009">
    <property type="protein sequence ID" value="SDI46026.1"/>
    <property type="molecule type" value="Genomic_DNA"/>
</dbReference>
<evidence type="ECO:0000313" key="2">
    <source>
        <dbReference type="Proteomes" id="UP000199636"/>
    </source>
</evidence>
<dbReference type="SUPFAM" id="SSF51197">
    <property type="entry name" value="Clavaminate synthase-like"/>
    <property type="match status" value="1"/>
</dbReference>
<dbReference type="InterPro" id="IPR008775">
    <property type="entry name" value="Phytyl_CoA_dOase-like"/>
</dbReference>
<accession>A0A1G8KRM2</accession>